<name>A0A8H5B6I9_9AGAR</name>
<sequence length="97" mass="11215">MSSTSSPSPPCFNPGESPNISFSRPRAPSPYMKALLKYVDAVNQRDFEAMESVFDEALEHRILPKSLERPVLTKRLYGEYWRGVMALFERFEALKWD</sequence>
<dbReference type="InterPro" id="IPR032710">
    <property type="entry name" value="NTF2-like_dom_sf"/>
</dbReference>
<proteinExistence type="predicted"/>
<dbReference type="AlphaFoldDB" id="A0A8H5B6I9"/>
<organism evidence="2 3">
    <name type="scientific">Ephemerocybe angulata</name>
    <dbReference type="NCBI Taxonomy" id="980116"/>
    <lineage>
        <taxon>Eukaryota</taxon>
        <taxon>Fungi</taxon>
        <taxon>Dikarya</taxon>
        <taxon>Basidiomycota</taxon>
        <taxon>Agaricomycotina</taxon>
        <taxon>Agaricomycetes</taxon>
        <taxon>Agaricomycetidae</taxon>
        <taxon>Agaricales</taxon>
        <taxon>Agaricineae</taxon>
        <taxon>Psathyrellaceae</taxon>
        <taxon>Ephemerocybe</taxon>
    </lineage>
</organism>
<dbReference type="Proteomes" id="UP000541558">
    <property type="component" value="Unassembled WGS sequence"/>
</dbReference>
<dbReference type="OrthoDB" id="3758478at2759"/>
<protein>
    <submittedName>
        <fullName evidence="2">Uncharacterized protein</fullName>
    </submittedName>
</protein>
<dbReference type="EMBL" id="JAACJK010000219">
    <property type="protein sequence ID" value="KAF5317003.1"/>
    <property type="molecule type" value="Genomic_DNA"/>
</dbReference>
<reference evidence="2 3" key="1">
    <citation type="journal article" date="2020" name="ISME J.">
        <title>Uncovering the hidden diversity of litter-decomposition mechanisms in mushroom-forming fungi.</title>
        <authorList>
            <person name="Floudas D."/>
            <person name="Bentzer J."/>
            <person name="Ahren D."/>
            <person name="Johansson T."/>
            <person name="Persson P."/>
            <person name="Tunlid A."/>
        </authorList>
    </citation>
    <scope>NUCLEOTIDE SEQUENCE [LARGE SCALE GENOMIC DNA]</scope>
    <source>
        <strain evidence="2 3">CBS 175.51</strain>
    </source>
</reference>
<evidence type="ECO:0000313" key="2">
    <source>
        <dbReference type="EMBL" id="KAF5317003.1"/>
    </source>
</evidence>
<accession>A0A8H5B6I9</accession>
<evidence type="ECO:0000256" key="1">
    <source>
        <dbReference type="SAM" id="MobiDB-lite"/>
    </source>
</evidence>
<comment type="caution">
    <text evidence="2">The sequence shown here is derived from an EMBL/GenBank/DDBJ whole genome shotgun (WGS) entry which is preliminary data.</text>
</comment>
<dbReference type="SUPFAM" id="SSF54427">
    <property type="entry name" value="NTF2-like"/>
    <property type="match status" value="1"/>
</dbReference>
<gene>
    <name evidence="2" type="ORF">D9611_003665</name>
</gene>
<keyword evidence="3" id="KW-1185">Reference proteome</keyword>
<evidence type="ECO:0000313" key="3">
    <source>
        <dbReference type="Proteomes" id="UP000541558"/>
    </source>
</evidence>
<feature type="region of interest" description="Disordered" evidence="1">
    <location>
        <begin position="1"/>
        <end position="25"/>
    </location>
</feature>